<feature type="compositionally biased region" description="Low complexity" evidence="1">
    <location>
        <begin position="316"/>
        <end position="362"/>
    </location>
</feature>
<gene>
    <name evidence="2" type="ORF">RLOC_00006314</name>
</gene>
<sequence>MFQLCRPRGGRALLGLRLLRGPPGPARPLSYRPLRKVLVANRGERGGRHPPRLRVPVGAGGFRPGLPGRRRSLRGAAARGRAADGRQSGGPGHRHRRGGAGGAGDAVAGVGAGRGSGLRLPRRLPRHPQGRARRRRPRHEGGASAPGAGGELLPRHLGGFGRLWQRGPVRGEIHRAPAAHRGPDPGSIFGVCYSIFGVPGPQVTPTGMWSTSTSATARCSAGTRRSWRSPRPRGCRPSSAPAWPTTPCAWPGRWATRAPAPWSSWWTRAGSITSSRSTRGCRWSTRSPRRSPTWTWCTRSCRWPRAARCPSWGCSRSGSASTAAPSSAASPPRTPRAASSPTPAASRCSAPGRGWASAWTAPRRSRARSSRRTTTRCWSRWWRTAPTSRRPPPR</sequence>
<dbReference type="EMBL" id="MUZQ01000478">
    <property type="protein sequence ID" value="OWK50982.1"/>
    <property type="molecule type" value="Genomic_DNA"/>
</dbReference>
<reference evidence="2 3" key="1">
    <citation type="submission" date="2017-05" db="EMBL/GenBank/DDBJ databases">
        <title>Genome of assembly of the Bengalese finch, Lonchura striata domestica.</title>
        <authorList>
            <person name="Colquitt B.M."/>
            <person name="Brainard M.S."/>
        </authorList>
    </citation>
    <scope>NUCLEOTIDE SEQUENCE [LARGE SCALE GENOMIC DNA]</scope>
    <source>
        <strain evidence="2">White83orange57</strain>
    </source>
</reference>
<name>A0A218UC47_9PASE</name>
<dbReference type="Proteomes" id="UP000197619">
    <property type="component" value="Unassembled WGS sequence"/>
</dbReference>
<evidence type="ECO:0000256" key="1">
    <source>
        <dbReference type="SAM" id="MobiDB-lite"/>
    </source>
</evidence>
<feature type="region of interest" description="Disordered" evidence="1">
    <location>
        <begin position="222"/>
        <end position="241"/>
    </location>
</feature>
<dbReference type="AlphaFoldDB" id="A0A218UC47"/>
<accession>A0A218UC47</accession>
<feature type="region of interest" description="Disordered" evidence="1">
    <location>
        <begin position="41"/>
        <end position="154"/>
    </location>
</feature>
<evidence type="ECO:0000313" key="2">
    <source>
        <dbReference type="EMBL" id="OWK50982.1"/>
    </source>
</evidence>
<keyword evidence="3" id="KW-1185">Reference proteome</keyword>
<proteinExistence type="predicted"/>
<feature type="compositionally biased region" description="Gly residues" evidence="1">
    <location>
        <begin position="99"/>
        <end position="116"/>
    </location>
</feature>
<comment type="caution">
    <text evidence="2">The sequence shown here is derived from an EMBL/GenBank/DDBJ whole genome shotgun (WGS) entry which is preliminary data.</text>
</comment>
<evidence type="ECO:0000313" key="3">
    <source>
        <dbReference type="Proteomes" id="UP000197619"/>
    </source>
</evidence>
<feature type="compositionally biased region" description="Basic residues" evidence="1">
    <location>
        <begin position="225"/>
        <end position="234"/>
    </location>
</feature>
<feature type="region of interest" description="Disordered" evidence="1">
    <location>
        <begin position="316"/>
        <end position="376"/>
    </location>
</feature>
<feature type="compositionally biased region" description="Basic residues" evidence="1">
    <location>
        <begin position="363"/>
        <end position="374"/>
    </location>
</feature>
<organism evidence="2 3">
    <name type="scientific">Lonchura striata</name>
    <name type="common">white-rumped munia</name>
    <dbReference type="NCBI Taxonomy" id="40157"/>
    <lineage>
        <taxon>Eukaryota</taxon>
        <taxon>Metazoa</taxon>
        <taxon>Chordata</taxon>
        <taxon>Craniata</taxon>
        <taxon>Vertebrata</taxon>
        <taxon>Euteleostomi</taxon>
        <taxon>Archelosauria</taxon>
        <taxon>Archosauria</taxon>
        <taxon>Dinosauria</taxon>
        <taxon>Saurischia</taxon>
        <taxon>Theropoda</taxon>
        <taxon>Coelurosauria</taxon>
        <taxon>Aves</taxon>
        <taxon>Neognathae</taxon>
        <taxon>Neoaves</taxon>
        <taxon>Telluraves</taxon>
        <taxon>Australaves</taxon>
        <taxon>Passeriformes</taxon>
        <taxon>Passeroidea</taxon>
        <taxon>Estrildidae</taxon>
        <taxon>Estrildinae</taxon>
        <taxon>Lonchura</taxon>
    </lineage>
</organism>
<dbReference type="STRING" id="299123.ENSLSDP00000009519"/>
<feature type="compositionally biased region" description="Basic residues" evidence="1">
    <location>
        <begin position="120"/>
        <end position="138"/>
    </location>
</feature>
<protein>
    <submittedName>
        <fullName evidence="2">Uncharacterized protein</fullName>
    </submittedName>
</protein>